<dbReference type="Gene3D" id="3.40.50.410">
    <property type="entry name" value="von Willebrand factor, type A domain"/>
    <property type="match status" value="1"/>
</dbReference>
<evidence type="ECO:0000256" key="3">
    <source>
        <dbReference type="ARBA" id="ARBA00022490"/>
    </source>
</evidence>
<dbReference type="InterPro" id="IPR036465">
    <property type="entry name" value="vWFA_dom_sf"/>
</dbReference>
<dbReference type="PANTHER" id="PTHR14202">
    <property type="entry name" value="60 KDA RIBONUCLEOPROTEIN SSA/RO"/>
    <property type="match status" value="1"/>
</dbReference>
<feature type="domain" description="TROVE" evidence="7">
    <location>
        <begin position="23"/>
        <end position="348"/>
    </location>
</feature>
<sequence>MARFNVRGLREALSSPLRTNNSSRNHENGHAYGFDAKTALFVLAVSGFAGEDAFYESAETRDHRFVELVRETTTDDPEWTVRFLRWLRSEANLRTAALVGAAEFVHTRLENGAHGLSRSVISSVLQRADEPGELLGYWFSTHGRAVPKPLKRGVADAVTRLYTERAYLKWDSDSRAIRFADVVELVHPKPKARWQAALFEHILDARHDRGDDVPASLGTLRARRRLTALPAEERRVEPVALAEAGMTWESVAGWLQGPMTAAVWEALLPSMGYMAKLRNLRNFDEAGLSDEVAARVAAELSDPEAVRASRQLPLRFLSAYRAVAHDRWQAPLDQALQHSLRGVPRLAGRTLILVDTSSSMTAPFSRDGMLQRWDAATLFGLALAKACAGADVVSYSHLSKEFRLRRGENLLRAAERWRSSGYFLGGGTRTATMVERHFRRHDRVVVLTDEQTADGVVRAPVPLYTWNLAGYRFGHAPSGTGRSHTFAGLNDASFGMIALLEAGRNADWPF</sequence>
<keyword evidence="6" id="KW-0687">Ribonucleoprotein</keyword>
<dbReference type="OrthoDB" id="208855at2"/>
<name>A0A8H9M5C1_9PSEU</name>
<keyword evidence="5" id="KW-0694">RNA-binding</keyword>
<dbReference type="Pfam" id="PF05731">
    <property type="entry name" value="TROVE"/>
    <property type="match status" value="1"/>
</dbReference>
<dbReference type="RefSeq" id="WP_145935937.1">
    <property type="nucleotide sequence ID" value="NZ_BNAV01000004.1"/>
</dbReference>
<dbReference type="GO" id="GO:0046872">
    <property type="term" value="F:metal ion binding"/>
    <property type="evidence" value="ECO:0007669"/>
    <property type="project" value="UniProtKB-KW"/>
</dbReference>
<evidence type="ECO:0000259" key="7">
    <source>
        <dbReference type="PROSITE" id="PS50988"/>
    </source>
</evidence>
<dbReference type="Proteomes" id="UP000658656">
    <property type="component" value="Unassembled WGS sequence"/>
</dbReference>
<gene>
    <name evidence="8" type="ORF">GCM10017566_31100</name>
</gene>
<dbReference type="SUPFAM" id="SSF140864">
    <property type="entry name" value="TROVE domain-like"/>
    <property type="match status" value="1"/>
</dbReference>
<dbReference type="GO" id="GO:1990904">
    <property type="term" value="C:ribonucleoprotein complex"/>
    <property type="evidence" value="ECO:0007669"/>
    <property type="project" value="UniProtKB-KW"/>
</dbReference>
<comment type="subcellular location">
    <subcellularLocation>
        <location evidence="1">Cytoplasm</location>
    </subcellularLocation>
</comment>
<keyword evidence="9" id="KW-1185">Reference proteome</keyword>
<evidence type="ECO:0000313" key="8">
    <source>
        <dbReference type="EMBL" id="GHF55828.1"/>
    </source>
</evidence>
<keyword evidence="4" id="KW-0479">Metal-binding</keyword>
<dbReference type="PANTHER" id="PTHR14202:SF0">
    <property type="entry name" value="RNA-BINDING PROTEIN RO60"/>
    <property type="match status" value="1"/>
</dbReference>
<evidence type="ECO:0000313" key="9">
    <source>
        <dbReference type="Proteomes" id="UP000658656"/>
    </source>
</evidence>
<dbReference type="InterPro" id="IPR040322">
    <property type="entry name" value="TROVE2"/>
</dbReference>
<keyword evidence="3" id="KW-0963">Cytoplasm</keyword>
<proteinExistence type="inferred from homology"/>
<evidence type="ECO:0000256" key="2">
    <source>
        <dbReference type="ARBA" id="ARBA00007814"/>
    </source>
</evidence>
<evidence type="ECO:0000256" key="4">
    <source>
        <dbReference type="ARBA" id="ARBA00022723"/>
    </source>
</evidence>
<evidence type="ECO:0000256" key="5">
    <source>
        <dbReference type="ARBA" id="ARBA00022884"/>
    </source>
</evidence>
<protein>
    <submittedName>
        <fullName evidence="8">RNA-binding protein</fullName>
    </submittedName>
</protein>
<dbReference type="GO" id="GO:0005737">
    <property type="term" value="C:cytoplasm"/>
    <property type="evidence" value="ECO:0007669"/>
    <property type="project" value="UniProtKB-SubCell"/>
</dbReference>
<comment type="caution">
    <text evidence="8">The sequence shown here is derived from an EMBL/GenBank/DDBJ whole genome shotgun (WGS) entry which is preliminary data.</text>
</comment>
<reference evidence="8" key="2">
    <citation type="submission" date="2020-09" db="EMBL/GenBank/DDBJ databases">
        <authorList>
            <person name="Sun Q."/>
            <person name="Zhou Y."/>
        </authorList>
    </citation>
    <scope>NUCLEOTIDE SEQUENCE</scope>
    <source>
        <strain evidence="8">CGMCC 4.7679</strain>
    </source>
</reference>
<dbReference type="GO" id="GO:0003723">
    <property type="term" value="F:RNA binding"/>
    <property type="evidence" value="ECO:0007669"/>
    <property type="project" value="UniProtKB-KW"/>
</dbReference>
<evidence type="ECO:0000256" key="6">
    <source>
        <dbReference type="ARBA" id="ARBA00023274"/>
    </source>
</evidence>
<dbReference type="PROSITE" id="PS50988">
    <property type="entry name" value="TROVE"/>
    <property type="match status" value="1"/>
</dbReference>
<comment type="similarity">
    <text evidence="2">Belongs to the Ro 60 kDa family.</text>
</comment>
<dbReference type="AlphaFoldDB" id="A0A8H9M5C1"/>
<organism evidence="8 9">
    <name type="scientific">Amycolatopsis bartoniae</name>
    <dbReference type="NCBI Taxonomy" id="941986"/>
    <lineage>
        <taxon>Bacteria</taxon>
        <taxon>Bacillati</taxon>
        <taxon>Actinomycetota</taxon>
        <taxon>Actinomycetes</taxon>
        <taxon>Pseudonocardiales</taxon>
        <taxon>Pseudonocardiaceae</taxon>
        <taxon>Amycolatopsis</taxon>
    </lineage>
</organism>
<dbReference type="InterPro" id="IPR037214">
    <property type="entry name" value="TROVE_dom_sf"/>
</dbReference>
<dbReference type="InterPro" id="IPR008858">
    <property type="entry name" value="TROVE_dom"/>
</dbReference>
<accession>A0A8H9M5C1</accession>
<dbReference type="EMBL" id="BNAV01000004">
    <property type="protein sequence ID" value="GHF55828.1"/>
    <property type="molecule type" value="Genomic_DNA"/>
</dbReference>
<dbReference type="SUPFAM" id="SSF53300">
    <property type="entry name" value="vWA-like"/>
    <property type="match status" value="1"/>
</dbReference>
<evidence type="ECO:0000256" key="1">
    <source>
        <dbReference type="ARBA" id="ARBA00004496"/>
    </source>
</evidence>
<reference evidence="8" key="1">
    <citation type="journal article" date="2014" name="Int. J. Syst. Evol. Microbiol.">
        <title>Complete genome sequence of Corynebacterium casei LMG S-19264T (=DSM 44701T), isolated from a smear-ripened cheese.</title>
        <authorList>
            <consortium name="US DOE Joint Genome Institute (JGI-PGF)"/>
            <person name="Walter F."/>
            <person name="Albersmeier A."/>
            <person name="Kalinowski J."/>
            <person name="Ruckert C."/>
        </authorList>
    </citation>
    <scope>NUCLEOTIDE SEQUENCE</scope>
    <source>
        <strain evidence="8">CGMCC 4.7679</strain>
    </source>
</reference>